<keyword evidence="6" id="KW-0132">Cell division</keyword>
<dbReference type="Pfam" id="PF01580">
    <property type="entry name" value="FtsK_SpoIIIE"/>
    <property type="match status" value="1"/>
</dbReference>
<dbReference type="Gene3D" id="3.40.50.300">
    <property type="entry name" value="P-loop containing nucleotide triphosphate hydrolases"/>
    <property type="match status" value="1"/>
</dbReference>
<dbReference type="GO" id="GO:0003677">
    <property type="term" value="F:DNA binding"/>
    <property type="evidence" value="ECO:0007669"/>
    <property type="project" value="InterPro"/>
</dbReference>
<comment type="caution">
    <text evidence="6">The sequence shown here is derived from an EMBL/GenBank/DDBJ whole genome shotgun (WGS) entry which is preliminary data.</text>
</comment>
<gene>
    <name evidence="6" type="ORF">AWC14_08095</name>
</gene>
<dbReference type="Proteomes" id="UP000193487">
    <property type="component" value="Unassembled WGS sequence"/>
</dbReference>
<evidence type="ECO:0000256" key="3">
    <source>
        <dbReference type="PROSITE-ProRule" id="PRU00289"/>
    </source>
</evidence>
<keyword evidence="1 3" id="KW-0547">Nucleotide-binding</keyword>
<evidence type="ECO:0000313" key="7">
    <source>
        <dbReference type="Proteomes" id="UP000193487"/>
    </source>
</evidence>
<dbReference type="GO" id="GO:0005524">
    <property type="term" value="F:ATP binding"/>
    <property type="evidence" value="ECO:0007669"/>
    <property type="project" value="UniProtKB-UniRule"/>
</dbReference>
<keyword evidence="7" id="KW-1185">Reference proteome</keyword>
<keyword evidence="6" id="KW-0131">Cell cycle</keyword>
<accession>A0A1X1XRC4</accession>
<dbReference type="EMBL" id="LQPE01000140">
    <property type="protein sequence ID" value="ORW01386.1"/>
    <property type="molecule type" value="Genomic_DNA"/>
</dbReference>
<protein>
    <submittedName>
        <fullName evidence="6">Cell division protein FtsK</fullName>
    </submittedName>
</protein>
<keyword evidence="4" id="KW-0812">Transmembrane</keyword>
<keyword evidence="4" id="KW-0472">Membrane</keyword>
<dbReference type="InterPro" id="IPR050206">
    <property type="entry name" value="FtsK/SpoIIIE/SftA"/>
</dbReference>
<feature type="binding site" evidence="3">
    <location>
        <begin position="216"/>
        <end position="223"/>
    </location>
    <ligand>
        <name>ATP</name>
        <dbReference type="ChEBI" id="CHEBI:30616"/>
    </ligand>
</feature>
<dbReference type="InterPro" id="IPR027417">
    <property type="entry name" value="P-loop_NTPase"/>
</dbReference>
<dbReference type="PROSITE" id="PS50901">
    <property type="entry name" value="FTSK"/>
    <property type="match status" value="1"/>
</dbReference>
<dbReference type="GO" id="GO:0051301">
    <property type="term" value="P:cell division"/>
    <property type="evidence" value="ECO:0007669"/>
    <property type="project" value="UniProtKB-KW"/>
</dbReference>
<evidence type="ECO:0000256" key="2">
    <source>
        <dbReference type="ARBA" id="ARBA00022840"/>
    </source>
</evidence>
<dbReference type="RefSeq" id="WP_045374369.1">
    <property type="nucleotide sequence ID" value="NZ_BBKA01000013.1"/>
</dbReference>
<reference evidence="6 7" key="1">
    <citation type="submission" date="2016-01" db="EMBL/GenBank/DDBJ databases">
        <title>The new phylogeny of the genus Mycobacterium.</title>
        <authorList>
            <person name="Tarcisio F."/>
            <person name="Conor M."/>
            <person name="Antonella G."/>
            <person name="Elisabetta G."/>
            <person name="Giulia F.S."/>
            <person name="Sara T."/>
            <person name="Anna F."/>
            <person name="Clotilde B."/>
            <person name="Roberto B."/>
            <person name="Veronica D.S."/>
            <person name="Fabio R."/>
            <person name="Monica P."/>
            <person name="Olivier J."/>
            <person name="Enrico T."/>
            <person name="Nicola S."/>
        </authorList>
    </citation>
    <scope>NUCLEOTIDE SEQUENCE [LARGE SCALE GENOMIC DNA]</scope>
    <source>
        <strain evidence="6 7">DSM 45166</strain>
    </source>
</reference>
<dbReference type="SUPFAM" id="SSF52540">
    <property type="entry name" value="P-loop containing nucleoside triphosphate hydrolases"/>
    <property type="match status" value="1"/>
</dbReference>
<keyword evidence="2 3" id="KW-0067">ATP-binding</keyword>
<evidence type="ECO:0000256" key="1">
    <source>
        <dbReference type="ARBA" id="ARBA00022741"/>
    </source>
</evidence>
<proteinExistence type="predicted"/>
<organism evidence="6 7">
    <name type="scientific">Mycobacterium kyorinense</name>
    <dbReference type="NCBI Taxonomy" id="487514"/>
    <lineage>
        <taxon>Bacteria</taxon>
        <taxon>Bacillati</taxon>
        <taxon>Actinomycetota</taxon>
        <taxon>Actinomycetes</taxon>
        <taxon>Mycobacteriales</taxon>
        <taxon>Mycobacteriaceae</taxon>
        <taxon>Mycobacterium</taxon>
    </lineage>
</organism>
<evidence type="ECO:0000313" key="6">
    <source>
        <dbReference type="EMBL" id="ORW01386.1"/>
    </source>
</evidence>
<feature type="transmembrane region" description="Helical" evidence="4">
    <location>
        <begin position="28"/>
        <end position="50"/>
    </location>
</feature>
<evidence type="ECO:0000259" key="5">
    <source>
        <dbReference type="PROSITE" id="PS50901"/>
    </source>
</evidence>
<dbReference type="PANTHER" id="PTHR22683:SF41">
    <property type="entry name" value="DNA TRANSLOCASE FTSK"/>
    <property type="match status" value="1"/>
</dbReference>
<dbReference type="AlphaFoldDB" id="A0A1X1XRC4"/>
<evidence type="ECO:0000256" key="4">
    <source>
        <dbReference type="SAM" id="Phobius"/>
    </source>
</evidence>
<dbReference type="OrthoDB" id="3217500at2"/>
<dbReference type="PANTHER" id="PTHR22683">
    <property type="entry name" value="SPORULATION PROTEIN RELATED"/>
    <property type="match status" value="1"/>
</dbReference>
<feature type="domain" description="FtsK" evidence="5">
    <location>
        <begin position="200"/>
        <end position="380"/>
    </location>
</feature>
<keyword evidence="4" id="KW-1133">Transmembrane helix</keyword>
<name>A0A1X1XRC4_9MYCO</name>
<dbReference type="InterPro" id="IPR002543">
    <property type="entry name" value="FtsK_dom"/>
</dbReference>
<sequence>MNPYDPTPIDPGYPYSDAGFSFEHLTHLALVGAAWLLVLVAVIVAALLTWRHNDPQGYERYFAGPLRRARWRWWVRGSWSRLSKRCGLSFSEQVTSKDKDGKPTTTTVWIHPKLVRVNTSDHCLYLTVRTRMGQTVEDLENAVPKIRDAAGAHSARSAVVAPGTVRMEFVMREQLAGVGYAPPPSRAATTSVRLGRCENGKPWTLRIAGRHTLTVGCSGSGKGSVFWGIAAGFGPAVSAGLVHLVGIDLKYGIEVSVGAGLFTKVATTEDDAVKTLAALENLMDQRGTRMAGNSREHTPTAAEPLVVLLIDELAGVTAYMSDPGLRKQAAASLSRILTKGRALGVVVAAFLQDPRKEVLPMRGLFTQTIALRLRSRDEVAMVLGDGLADAAPAHRISPDAPGTGYVIAEDGSVMRVRADFWSDAQIRAVAARYQPSKRNTQSGRGSQKQ</sequence>